<evidence type="ECO:0000256" key="1">
    <source>
        <dbReference type="SAM" id="MobiDB-lite"/>
    </source>
</evidence>
<dbReference type="PANTHER" id="PTHR33018:SF34">
    <property type="entry name" value="OS02G0472350 PROTEIN"/>
    <property type="match status" value="1"/>
</dbReference>
<reference evidence="3" key="1">
    <citation type="submission" date="2020-05" db="EMBL/GenBank/DDBJ databases">
        <title>WGS assembly of Panicum virgatum.</title>
        <authorList>
            <person name="Lovell J.T."/>
            <person name="Jenkins J."/>
            <person name="Shu S."/>
            <person name="Juenger T.E."/>
            <person name="Schmutz J."/>
        </authorList>
    </citation>
    <scope>NUCLEOTIDE SEQUENCE</scope>
    <source>
        <strain evidence="3">AP13</strain>
    </source>
</reference>
<dbReference type="Proteomes" id="UP000823388">
    <property type="component" value="Chromosome 6K"/>
</dbReference>
<comment type="caution">
    <text evidence="3">The sequence shown here is derived from an EMBL/GenBank/DDBJ whole genome shotgun (WGS) entry which is preliminary data.</text>
</comment>
<dbReference type="PANTHER" id="PTHR33018">
    <property type="entry name" value="OS10G0338966 PROTEIN-RELATED"/>
    <property type="match status" value="1"/>
</dbReference>
<feature type="compositionally biased region" description="Basic and acidic residues" evidence="1">
    <location>
        <begin position="1"/>
        <end position="23"/>
    </location>
</feature>
<feature type="region of interest" description="Disordered" evidence="1">
    <location>
        <begin position="1"/>
        <end position="94"/>
    </location>
</feature>
<gene>
    <name evidence="3" type="ORF">PVAP13_6KG082015</name>
</gene>
<feature type="domain" description="DUF8039" evidence="2">
    <location>
        <begin position="407"/>
        <end position="501"/>
    </location>
</feature>
<keyword evidence="4" id="KW-1185">Reference proteome</keyword>
<sequence length="537" mass="61020">MNKGRAQEPDESPKTVHESSDREDGSDEETSFEEPSSPEIPCAKRQRIEIPDPDYNPNDELQVAPRRSARRLFNEEETIVPSEDTATPTSQRKTNKLHTAIRPVIAIDKDGAPIEPARINTNWRNDCGVLVRRKINITYDSWPELPKGDKETLWNSLSVIYRFPPELYECGKEATLKTMGRGLRTFRNTLKNNFVDKGVTPFERYGFITPDDWKKFVVKASSENFKQKSEHGKSLSKKNIFRPNLGPGGYKAKLLKWRQMEERLRLAGIPNPLEGCSERTKTWLLGRSKSTDDGQLIPKSSGVEEVLQRAKELARKEKEGTFIPVGNKDQLSVALGTHEHRGCTRGNKAQYHDMWKESFFQFIKENPHFIQPMVHLVPEIIQHGFDPADPPSRPPSSHGSVLDCGKYPVDDITENTPCTLHMTLGKRGNTLMKVEEGIAMPGHTFHTVHIPQECARVQIIKVIVDKYLTCEIDYPNVEEEIETLEDAINQFVLWPRPEIIIHTQAQGEVRDPLIETIPPPPPGKDIISTKEIGQYTL</sequence>
<organism evidence="3 4">
    <name type="scientific">Panicum virgatum</name>
    <name type="common">Blackwell switchgrass</name>
    <dbReference type="NCBI Taxonomy" id="38727"/>
    <lineage>
        <taxon>Eukaryota</taxon>
        <taxon>Viridiplantae</taxon>
        <taxon>Streptophyta</taxon>
        <taxon>Embryophyta</taxon>
        <taxon>Tracheophyta</taxon>
        <taxon>Spermatophyta</taxon>
        <taxon>Magnoliopsida</taxon>
        <taxon>Liliopsida</taxon>
        <taxon>Poales</taxon>
        <taxon>Poaceae</taxon>
        <taxon>PACMAD clade</taxon>
        <taxon>Panicoideae</taxon>
        <taxon>Panicodae</taxon>
        <taxon>Paniceae</taxon>
        <taxon>Panicinae</taxon>
        <taxon>Panicum</taxon>
        <taxon>Panicum sect. Hiantes</taxon>
    </lineage>
</organism>
<name>A0A8T0R839_PANVG</name>
<evidence type="ECO:0000259" key="2">
    <source>
        <dbReference type="Pfam" id="PF26133"/>
    </source>
</evidence>
<proteinExistence type="predicted"/>
<dbReference type="AlphaFoldDB" id="A0A8T0R839"/>
<dbReference type="InterPro" id="IPR058352">
    <property type="entry name" value="DUF8039"/>
</dbReference>
<evidence type="ECO:0000313" key="4">
    <source>
        <dbReference type="Proteomes" id="UP000823388"/>
    </source>
</evidence>
<protein>
    <recommendedName>
        <fullName evidence="2">DUF8039 domain-containing protein</fullName>
    </recommendedName>
</protein>
<dbReference type="EMBL" id="CM029047">
    <property type="protein sequence ID" value="KAG2581901.1"/>
    <property type="molecule type" value="Genomic_DNA"/>
</dbReference>
<dbReference type="Pfam" id="PF26133">
    <property type="entry name" value="DUF8039"/>
    <property type="match status" value="1"/>
</dbReference>
<evidence type="ECO:0000313" key="3">
    <source>
        <dbReference type="EMBL" id="KAG2581901.1"/>
    </source>
</evidence>
<accession>A0A8T0R839</accession>